<feature type="compositionally biased region" description="Basic and acidic residues" evidence="2">
    <location>
        <begin position="838"/>
        <end position="848"/>
    </location>
</feature>
<dbReference type="NCBIfam" id="TIGR02302">
    <property type="entry name" value="aProt_lowcomp"/>
    <property type="match status" value="1"/>
</dbReference>
<feature type="compositionally biased region" description="Gly residues" evidence="2">
    <location>
        <begin position="806"/>
        <end position="820"/>
    </location>
</feature>
<reference evidence="4 5" key="1">
    <citation type="submission" date="2019-04" db="EMBL/GenBank/DDBJ databases">
        <title>Rhizobium terrae sp. nov., isolated from a paddy soil.</title>
        <authorList>
            <person name="Lin S.-Y."/>
            <person name="Hameed A."/>
            <person name="Huang H.-I."/>
            <person name="Young C.-C."/>
        </authorList>
    </citation>
    <scope>NUCLEOTIDE SEQUENCE [LARGE SCALE GENOMIC DNA]</scope>
    <source>
        <strain evidence="4 5">CC-HIH110</strain>
    </source>
</reference>
<keyword evidence="3" id="KW-0472">Membrane</keyword>
<keyword evidence="3" id="KW-1133">Transmembrane helix</keyword>
<feature type="coiled-coil region" evidence="1">
    <location>
        <begin position="515"/>
        <end position="653"/>
    </location>
</feature>
<dbReference type="Proteomes" id="UP000310754">
    <property type="component" value="Unassembled WGS sequence"/>
</dbReference>
<protein>
    <submittedName>
        <fullName evidence="4">TIGR02302 family protein</fullName>
    </submittedName>
</protein>
<name>A0A4V3W862_9HYPH</name>
<feature type="transmembrane region" description="Helical" evidence="3">
    <location>
        <begin position="42"/>
        <end position="62"/>
    </location>
</feature>
<feature type="compositionally biased region" description="Basic and acidic residues" evidence="2">
    <location>
        <begin position="686"/>
        <end position="698"/>
    </location>
</feature>
<feature type="region of interest" description="Disordered" evidence="2">
    <location>
        <begin position="796"/>
        <end position="848"/>
    </location>
</feature>
<organism evidence="4 5">
    <name type="scientific">Allorhizobium terrae</name>
    <dbReference type="NCBI Taxonomy" id="1848972"/>
    <lineage>
        <taxon>Bacteria</taxon>
        <taxon>Pseudomonadati</taxon>
        <taxon>Pseudomonadota</taxon>
        <taxon>Alphaproteobacteria</taxon>
        <taxon>Hyphomicrobiales</taxon>
        <taxon>Rhizobiaceae</taxon>
        <taxon>Rhizobium/Agrobacterium group</taxon>
        <taxon>Allorhizobium</taxon>
    </lineage>
</organism>
<comment type="caution">
    <text evidence="4">The sequence shown here is derived from an EMBL/GenBank/DDBJ whole genome shotgun (WGS) entry which is preliminary data.</text>
</comment>
<evidence type="ECO:0000313" key="5">
    <source>
        <dbReference type="Proteomes" id="UP000310754"/>
    </source>
</evidence>
<keyword evidence="3" id="KW-0812">Transmembrane</keyword>
<evidence type="ECO:0000256" key="1">
    <source>
        <dbReference type="SAM" id="Coils"/>
    </source>
</evidence>
<feature type="compositionally biased region" description="Basic and acidic residues" evidence="2">
    <location>
        <begin position="715"/>
        <end position="729"/>
    </location>
</feature>
<dbReference type="EMBL" id="SSOA01000004">
    <property type="protein sequence ID" value="THF50042.1"/>
    <property type="molecule type" value="Genomic_DNA"/>
</dbReference>
<feature type="transmembrane region" description="Helical" evidence="3">
    <location>
        <begin position="68"/>
        <end position="89"/>
    </location>
</feature>
<proteinExistence type="predicted"/>
<keyword evidence="1" id="KW-0175">Coiled coil</keyword>
<evidence type="ECO:0000313" key="4">
    <source>
        <dbReference type="EMBL" id="THF50042.1"/>
    </source>
</evidence>
<dbReference type="AlphaFoldDB" id="A0A4V3W862"/>
<evidence type="ECO:0000256" key="2">
    <source>
        <dbReference type="SAM" id="MobiDB-lite"/>
    </source>
</evidence>
<dbReference type="InterPro" id="IPR012683">
    <property type="entry name" value="CHP02302_TM"/>
</dbReference>
<dbReference type="Pfam" id="PF13779">
    <property type="entry name" value="DUF4175"/>
    <property type="match status" value="1"/>
</dbReference>
<gene>
    <name evidence="4" type="ORF">E6C51_09775</name>
</gene>
<dbReference type="RefSeq" id="WP_190235827.1">
    <property type="nucleotide sequence ID" value="NZ_SSOA01000004.1"/>
</dbReference>
<keyword evidence="5" id="KW-1185">Reference proteome</keyword>
<feature type="compositionally biased region" description="Low complexity" evidence="2">
    <location>
        <begin position="730"/>
        <end position="741"/>
    </location>
</feature>
<feature type="compositionally biased region" description="Low complexity" evidence="2">
    <location>
        <begin position="796"/>
        <end position="805"/>
    </location>
</feature>
<sequence>MAASDGQKAKNTYQGGPALAKRVAINRGLAQLVLFCERVAPLLLLPASIAAIFLSLSWFGLFRDMPSLLRWPLVFVLTFGFLAALLPLAQLRWPKTHDADRLLEERNNLPHQPVQVQEDEPAFDTPFARALWQEHQRRMAAKIASLDPGLPRPDIARFDRHGLRAIPALLLVVAFAYSGANNAGRISDAFRMTGTQDNQPGVRVDAWITPPGYTGQAPVFLTSRNGEPPRDISVPAKSVVTVRFTGGVDNAKATFKPSVGKPSVGADSIALQDAEAPKESAASAATDANARTMTLTLSQSGTLDVGQQQWPLTVIADKPPTIAFEGVPKRAVNGALEIGFIAKDDYGVQEAHADIVPVNNDPAAQPLYPLPEYKLDLPRRNAKEAKGIASHNLTEHPLAGKKVRITLIVKDGAGQEGKSAPYEMVLPRRPFNEPLAAAVAEERQVFALDARQMPRAIALNDALTLRADETIPNLSHYLLIKSARARMALADNAEKMKDTAAYLWEIALGIDDGDLSLAERKLSEAQQKLSDALERNAPDEEIKKLTDELRQAMQDYMKALAQRQQPQNSQPQQNAAKTLTQRDLENMMNQIENLARSGNKDAARQMLSELQRLMNNLQTGRMQRPNQQQQQEKSEARKQIDKLGEIMQDQQKLMDETFKLDQALQDRMALGDPTDPDMDQPQDGQPKSEDELTQERPKPAPGQNPPPTDQMTEQQLRDALKALRERQDNLGKQLKQLQEGLGKMGIKPGKEFGQAGQEMKGAGQELGKGQGDTAVEGQGRALEALRQGARDMMNQMMQAMRNQQGQGQGQNPGMAQGGQNGRDPLGRSRPSSGPDTDDSVRIPDEIDVQRAREILDAIREKLGDNASPEIERRYLERLLDMQ</sequence>
<feature type="transmembrane region" description="Helical" evidence="3">
    <location>
        <begin position="162"/>
        <end position="180"/>
    </location>
</feature>
<evidence type="ECO:0000256" key="3">
    <source>
        <dbReference type="SAM" id="Phobius"/>
    </source>
</evidence>
<accession>A0A4V3W862</accession>
<feature type="region of interest" description="Disordered" evidence="2">
    <location>
        <begin position="669"/>
        <end position="777"/>
    </location>
</feature>
<feature type="compositionally biased region" description="Pro residues" evidence="2">
    <location>
        <begin position="699"/>
        <end position="708"/>
    </location>
</feature>